<evidence type="ECO:0000256" key="5">
    <source>
        <dbReference type="PROSITE-ProRule" id="PRU00284"/>
    </source>
</evidence>
<dbReference type="InterPro" id="IPR001610">
    <property type="entry name" value="PAC"/>
</dbReference>
<dbReference type="InterPro" id="IPR035965">
    <property type="entry name" value="PAS-like_dom_sf"/>
</dbReference>
<dbReference type="Proteomes" id="UP000256829">
    <property type="component" value="Unassembled WGS sequence"/>
</dbReference>
<evidence type="ECO:0000259" key="6">
    <source>
        <dbReference type="PROSITE" id="PS50111"/>
    </source>
</evidence>
<keyword evidence="2" id="KW-0488">Methylation</keyword>
<dbReference type="InterPro" id="IPR000014">
    <property type="entry name" value="PAS"/>
</dbReference>
<dbReference type="Gene3D" id="1.10.287.950">
    <property type="entry name" value="Methyl-accepting chemotaxis protein"/>
    <property type="match status" value="1"/>
</dbReference>
<evidence type="ECO:0000256" key="3">
    <source>
        <dbReference type="ARBA" id="ARBA00023224"/>
    </source>
</evidence>
<evidence type="ECO:0000256" key="1">
    <source>
        <dbReference type="ARBA" id="ARBA00004370"/>
    </source>
</evidence>
<dbReference type="PANTHER" id="PTHR43531">
    <property type="entry name" value="PROTEIN ICFG"/>
    <property type="match status" value="1"/>
</dbReference>
<accession>A0A3D8V962</accession>
<dbReference type="PROSITE" id="PS50113">
    <property type="entry name" value="PAC"/>
    <property type="match status" value="2"/>
</dbReference>
<dbReference type="InterPro" id="IPR000700">
    <property type="entry name" value="PAS-assoc_C"/>
</dbReference>
<dbReference type="AlphaFoldDB" id="A0A3D8V962"/>
<dbReference type="SMART" id="SM00283">
    <property type="entry name" value="MA"/>
    <property type="match status" value="1"/>
</dbReference>
<feature type="domain" description="PAS" evidence="7">
    <location>
        <begin position="180"/>
        <end position="210"/>
    </location>
</feature>
<evidence type="ECO:0000259" key="8">
    <source>
        <dbReference type="PROSITE" id="PS50113"/>
    </source>
</evidence>
<dbReference type="EMBL" id="QTJR01000020">
    <property type="protein sequence ID" value="RDY65378.1"/>
    <property type="molecule type" value="Genomic_DNA"/>
</dbReference>
<dbReference type="PRINTS" id="PR00260">
    <property type="entry name" value="CHEMTRNSDUCR"/>
</dbReference>
<dbReference type="SUPFAM" id="SSF55785">
    <property type="entry name" value="PYP-like sensor domain (PAS domain)"/>
    <property type="match status" value="2"/>
</dbReference>
<dbReference type="InterPro" id="IPR004089">
    <property type="entry name" value="MCPsignal_dom"/>
</dbReference>
<dbReference type="CDD" id="cd11386">
    <property type="entry name" value="MCP_signal"/>
    <property type="match status" value="1"/>
</dbReference>
<evidence type="ECO:0000313" key="11">
    <source>
        <dbReference type="Proteomes" id="UP000256829"/>
    </source>
</evidence>
<dbReference type="GO" id="GO:0004888">
    <property type="term" value="F:transmembrane signaling receptor activity"/>
    <property type="evidence" value="ECO:0007669"/>
    <property type="project" value="InterPro"/>
</dbReference>
<feature type="domain" description="HAMP" evidence="9">
    <location>
        <begin position="287"/>
        <end position="340"/>
    </location>
</feature>
<dbReference type="InterPro" id="IPR004090">
    <property type="entry name" value="Chemotax_Me-accpt_rcpt"/>
</dbReference>
<dbReference type="GO" id="GO:0006935">
    <property type="term" value="P:chemotaxis"/>
    <property type="evidence" value="ECO:0007669"/>
    <property type="project" value="InterPro"/>
</dbReference>
<evidence type="ECO:0000259" key="9">
    <source>
        <dbReference type="PROSITE" id="PS50885"/>
    </source>
</evidence>
<feature type="domain" description="PAC" evidence="8">
    <location>
        <begin position="117"/>
        <end position="169"/>
    </location>
</feature>
<dbReference type="PROSITE" id="PS50885">
    <property type="entry name" value="HAMP"/>
    <property type="match status" value="1"/>
</dbReference>
<dbReference type="Gene3D" id="3.30.450.20">
    <property type="entry name" value="PAS domain"/>
    <property type="match status" value="2"/>
</dbReference>
<comment type="caution">
    <text evidence="10">The sequence shown here is derived from an EMBL/GenBank/DDBJ whole genome shotgun (WGS) entry which is preliminary data.</text>
</comment>
<dbReference type="InterPro" id="IPR051310">
    <property type="entry name" value="MCP_chemotaxis"/>
</dbReference>
<dbReference type="InterPro" id="IPR013655">
    <property type="entry name" value="PAS_fold_3"/>
</dbReference>
<dbReference type="NCBIfam" id="TIGR00229">
    <property type="entry name" value="sensory_box"/>
    <property type="match status" value="2"/>
</dbReference>
<feature type="domain" description="Methyl-accepting transducer" evidence="6">
    <location>
        <begin position="345"/>
        <end position="574"/>
    </location>
</feature>
<keyword evidence="11" id="KW-1185">Reference proteome</keyword>
<dbReference type="GO" id="GO:0005886">
    <property type="term" value="C:plasma membrane"/>
    <property type="evidence" value="ECO:0007669"/>
    <property type="project" value="TreeGrafter"/>
</dbReference>
<dbReference type="InterPro" id="IPR003660">
    <property type="entry name" value="HAMP_dom"/>
</dbReference>
<dbReference type="Pfam" id="PF08447">
    <property type="entry name" value="PAS_3"/>
    <property type="match status" value="2"/>
</dbReference>
<dbReference type="PROSITE" id="PS50112">
    <property type="entry name" value="PAS"/>
    <property type="match status" value="2"/>
</dbReference>
<keyword evidence="3 5" id="KW-0807">Transducer</keyword>
<dbReference type="GO" id="GO:0007165">
    <property type="term" value="P:signal transduction"/>
    <property type="evidence" value="ECO:0007669"/>
    <property type="project" value="UniProtKB-KW"/>
</dbReference>
<dbReference type="FunFam" id="1.10.287.950:FF:000001">
    <property type="entry name" value="Methyl-accepting chemotaxis sensory transducer"/>
    <property type="match status" value="1"/>
</dbReference>
<comment type="similarity">
    <text evidence="4">Belongs to the methyl-accepting chemotaxis (MCP) protein family.</text>
</comment>
<protein>
    <submittedName>
        <fullName evidence="10">Methyl-accepting chemotaxis protein</fullName>
    </submittedName>
</protein>
<dbReference type="Pfam" id="PF00015">
    <property type="entry name" value="MCPsignal"/>
    <property type="match status" value="1"/>
</dbReference>
<evidence type="ECO:0000256" key="2">
    <source>
        <dbReference type="ARBA" id="ARBA00022481"/>
    </source>
</evidence>
<dbReference type="CDD" id="cd00130">
    <property type="entry name" value="PAS"/>
    <property type="match status" value="2"/>
</dbReference>
<gene>
    <name evidence="10" type="ORF">DX912_17895</name>
</gene>
<organism evidence="10 11">
    <name type="scientific">Lysobacter soli</name>
    <dbReference type="NCBI Taxonomy" id="453783"/>
    <lineage>
        <taxon>Bacteria</taxon>
        <taxon>Pseudomonadati</taxon>
        <taxon>Pseudomonadota</taxon>
        <taxon>Gammaproteobacteria</taxon>
        <taxon>Lysobacterales</taxon>
        <taxon>Lysobacteraceae</taxon>
        <taxon>Lysobacter</taxon>
    </lineage>
</organism>
<feature type="domain" description="PAC" evidence="8">
    <location>
        <begin position="236"/>
        <end position="291"/>
    </location>
</feature>
<dbReference type="SUPFAM" id="SSF58104">
    <property type="entry name" value="Methyl-accepting chemotaxis protein (MCP) signaling domain"/>
    <property type="match status" value="1"/>
</dbReference>
<name>A0A3D8V962_9GAMM</name>
<feature type="domain" description="PAS" evidence="7">
    <location>
        <begin position="58"/>
        <end position="88"/>
    </location>
</feature>
<evidence type="ECO:0000256" key="4">
    <source>
        <dbReference type="ARBA" id="ARBA00029447"/>
    </source>
</evidence>
<dbReference type="RefSeq" id="WP_115844930.1">
    <property type="nucleotide sequence ID" value="NZ_CP183976.1"/>
</dbReference>
<dbReference type="PANTHER" id="PTHR43531:SF14">
    <property type="entry name" value="METHYL-ACCEPTING CHEMOTAXIS PROTEIN I-RELATED"/>
    <property type="match status" value="1"/>
</dbReference>
<dbReference type="PROSITE" id="PS50111">
    <property type="entry name" value="CHEMOTAXIS_TRANSDUC_2"/>
    <property type="match status" value="1"/>
</dbReference>
<proteinExistence type="inferred from homology"/>
<evidence type="ECO:0000259" key="7">
    <source>
        <dbReference type="PROSITE" id="PS50112"/>
    </source>
</evidence>
<dbReference type="SMART" id="SM00091">
    <property type="entry name" value="PAS"/>
    <property type="match status" value="2"/>
</dbReference>
<sequence length="602" mass="65044">MRSNRQPAAAALSVPAAPSLLRRLVSAFSATRAPSPANDARIHDMEGRIRAIDRVQAVIEFDLDGTITHANENFLRTLGYRLDEIQGRHHSMFVDREHAGSDEYRAFWAKLARGEFDAGQYRRFGKDGREIWIQASYNPVFDSAGRPRKVVKFATDITAQKMQAADFAGQLAAISKSQAVIEFDLTGRILSANENFLATTGYTLDEVRGQHHSMFAEEAYRNSAEYREFWIKLGRGQFDAGVYRRLGKGGREVWIQASYNPIFDMNGKPFKVVKYAADITAQVRDTQALQRAVEQTHVVVNAAKDGDLTRRIETADKTGSIAQLCEGINSLVDAMAGILGQIKVAADTIGEGAREIAAGNSDLSQRTESQAASLEETASSMDEITSTVRHTADNARQANQLAIEATAIASRGGDAVHGVVDTMSQISQSSKKIADIIGVIDAIAFQTNILALNAAVEAARAGEQGRGFAVVASEVRSLAQRSATAAKEIKHLIGDSVERVGAGTRLVESAGRTMDEIVGSVKRVADLIGDISAATLQQSAGIEQINQAIAHMDQSTQQNAALVEEASAAARSMEEQASDLMQTVASFRLSSNAPQYLRAAND</sequence>
<evidence type="ECO:0000313" key="10">
    <source>
        <dbReference type="EMBL" id="RDY65378.1"/>
    </source>
</evidence>
<reference evidence="10 11" key="1">
    <citation type="submission" date="2018-08" db="EMBL/GenBank/DDBJ databases">
        <title>Lysobacter soli KCTC 22011, whole genome shotgun sequence.</title>
        <authorList>
            <person name="Zhang X."/>
            <person name="Feng G."/>
            <person name="Zhu H."/>
        </authorList>
    </citation>
    <scope>NUCLEOTIDE SEQUENCE [LARGE SCALE GENOMIC DNA]</scope>
    <source>
        <strain evidence="10 11">KCTC 22011</strain>
    </source>
</reference>
<comment type="subcellular location">
    <subcellularLocation>
        <location evidence="1">Membrane</location>
    </subcellularLocation>
</comment>
<dbReference type="SMART" id="SM00086">
    <property type="entry name" value="PAC"/>
    <property type="match status" value="2"/>
</dbReference>